<dbReference type="InterPro" id="IPR011990">
    <property type="entry name" value="TPR-like_helical_dom_sf"/>
</dbReference>
<proteinExistence type="predicted"/>
<dbReference type="Gene3D" id="1.25.40.10">
    <property type="entry name" value="Tetratricopeptide repeat domain"/>
    <property type="match status" value="1"/>
</dbReference>
<evidence type="ECO:0000313" key="2">
    <source>
        <dbReference type="Proteomes" id="UP001321479"/>
    </source>
</evidence>
<protein>
    <submittedName>
        <fullName evidence="1">Sel1-like repeat-containing protein</fullName>
    </submittedName>
</protein>
<dbReference type="Pfam" id="PF08238">
    <property type="entry name" value="Sel1"/>
    <property type="match status" value="4"/>
</dbReference>
<reference evidence="1 2" key="1">
    <citation type="submission" date="2021-02" db="EMBL/GenBank/DDBJ databases">
        <title>Cotonvirus japonicus, which uses Golgi apparatus of host cells for its virion factory, phylogenetically links tailed tupanvirus and icosahedral mimivirus.</title>
        <authorList>
            <person name="Takahashi H."/>
            <person name="Fukaya S."/>
            <person name="Song C."/>
            <person name="Murata K."/>
            <person name="Takemura M."/>
        </authorList>
    </citation>
    <scope>NUCLEOTIDE SEQUENCE [LARGE SCALE GENOMIC DNA]</scope>
</reference>
<dbReference type="PANTHER" id="PTHR43628:SF1">
    <property type="entry name" value="CHITIN SYNTHASE REGULATORY FACTOR 2-RELATED"/>
    <property type="match status" value="1"/>
</dbReference>
<name>A0ABM7NRI6_9VIRU</name>
<organism evidence="1 2">
    <name type="scientific">Cotonvirus japonicus</name>
    <dbReference type="NCBI Taxonomy" id="2811091"/>
    <lineage>
        <taxon>Viruses</taxon>
        <taxon>Varidnaviria</taxon>
        <taxon>Bamfordvirae</taxon>
        <taxon>Nucleocytoviricota</taxon>
        <taxon>Megaviricetes</taxon>
        <taxon>Imitervirales</taxon>
        <taxon>Mimiviridae</taxon>
        <taxon>Megamimivirinae</taxon>
        <taxon>Cotonvirus</taxon>
        <taxon>Cotonvirus japonicum</taxon>
    </lineage>
</organism>
<keyword evidence="2" id="KW-1185">Reference proteome</keyword>
<dbReference type="InterPro" id="IPR006597">
    <property type="entry name" value="Sel1-like"/>
</dbReference>
<dbReference type="PANTHER" id="PTHR43628">
    <property type="entry name" value="ACTIVATOR OF C KINASE PROTEIN 1-RELATED"/>
    <property type="match status" value="1"/>
</dbReference>
<dbReference type="SUPFAM" id="SSF81901">
    <property type="entry name" value="HCP-like"/>
    <property type="match status" value="1"/>
</dbReference>
<dbReference type="EMBL" id="AP024483">
    <property type="protein sequence ID" value="BCS82764.1"/>
    <property type="molecule type" value="Genomic_DNA"/>
</dbReference>
<accession>A0ABM7NRI6</accession>
<dbReference type="InterPro" id="IPR052945">
    <property type="entry name" value="Mitotic_Regulator"/>
</dbReference>
<dbReference type="SMART" id="SM00671">
    <property type="entry name" value="SEL1"/>
    <property type="match status" value="4"/>
</dbReference>
<sequence>MQTMQTEYKHLSTKRLIKIANNNDDLAQQEVINRFMINGLDFGILKLIDILKWKNIFEKCCIDQKYVFVLLSFHYHTYNIEQKLTGDNLINKLLPIIKSEAKSGNALAQNNLGFLYFYTHNSTKNVKKGLKWLDKAADQNLTYALCNLGIIYYNGKYVSSNYEKAITHISKDIELSNSSASESIMAGFYYNGHGVERNYLIAHDWYIKAAKKNSSFAQYKLHEMYLYGYGVKRNTIKALYWLNLAFKNYDQNCIVDMINKFWYYGDKSQYIYWCFKKNLKNDLKRVFNIQNITSRSPFRINICALVYAEANTLFQNNSNEILTKCQLLIIKNKYNEVNEHSIDRLKYCDLIEKNILSMMKFYDDISQAPKSKFMISCLSFFDKTVSKKINNYQTETKTVPYVKQFSILEKNFINFGFKNNKLMDDIMQYGQTISCDKKIFEEKFISMNKHTQNNFEMIRNLFNDLEQHYESLLNIISKQHSIRDTQFAQKNKFLF</sequence>
<dbReference type="Proteomes" id="UP001321479">
    <property type="component" value="Segment"/>
</dbReference>
<evidence type="ECO:0000313" key="1">
    <source>
        <dbReference type="EMBL" id="BCS82764.1"/>
    </source>
</evidence>
<dbReference type="RefSeq" id="YP_010841372.1">
    <property type="nucleotide sequence ID" value="NC_079139.1"/>
</dbReference>
<dbReference type="GeneID" id="80557969"/>